<gene>
    <name evidence="2" type="ORF">CYMTET_51563</name>
</gene>
<proteinExistence type="predicted"/>
<evidence type="ECO:0008006" key="4">
    <source>
        <dbReference type="Google" id="ProtNLM"/>
    </source>
</evidence>
<dbReference type="Pfam" id="PF13517">
    <property type="entry name" value="FG-GAP_3"/>
    <property type="match status" value="2"/>
</dbReference>
<comment type="caution">
    <text evidence="2">The sequence shown here is derived from an EMBL/GenBank/DDBJ whole genome shotgun (WGS) entry which is preliminary data.</text>
</comment>
<keyword evidence="1" id="KW-0732">Signal</keyword>
<dbReference type="SUPFAM" id="SSF69318">
    <property type="entry name" value="Integrin alpha N-terminal domain"/>
    <property type="match status" value="1"/>
</dbReference>
<dbReference type="PANTHER" id="PTHR44103:SF1">
    <property type="entry name" value="PROPROTEIN CONVERTASE P"/>
    <property type="match status" value="1"/>
</dbReference>
<dbReference type="Gene3D" id="2.130.10.130">
    <property type="entry name" value="Integrin alpha, N-terminal"/>
    <property type="match status" value="1"/>
</dbReference>
<dbReference type="InterPro" id="IPR028994">
    <property type="entry name" value="Integrin_alpha_N"/>
</dbReference>
<reference evidence="2 3" key="1">
    <citation type="journal article" date="2015" name="Genome Biol. Evol.">
        <title>Comparative Genomics of a Bacterivorous Green Alga Reveals Evolutionary Causalities and Consequences of Phago-Mixotrophic Mode of Nutrition.</title>
        <authorList>
            <person name="Burns J.A."/>
            <person name="Paasch A."/>
            <person name="Narechania A."/>
            <person name="Kim E."/>
        </authorList>
    </citation>
    <scope>NUCLEOTIDE SEQUENCE [LARGE SCALE GENOMIC DNA]</scope>
    <source>
        <strain evidence="2 3">PLY_AMNH</strain>
    </source>
</reference>
<dbReference type="Proteomes" id="UP001190700">
    <property type="component" value="Unassembled WGS sequence"/>
</dbReference>
<sequence>MPDIGSPQTARGVHAADIDGDGDMDVFSASHGDHTFAWYENTDGAGNFGSQQVIDSGIPNGKSAQYVDTGDIDGDGDLDVVTAGRSCGVAWYENTDGSGTFGSRQEIVVPWNSDIPYQWMRAQAADIDGDGDLDVVAGCYSQDRVAWFQNDGSGNFGSMQVISTAVAVYDMYAADLDGDGDIDVLVASYSDNKVAWYRNDDGSGTFSSQQTSMAMVCLILSPQLPEHMKFTCG</sequence>
<evidence type="ECO:0000256" key="1">
    <source>
        <dbReference type="ARBA" id="ARBA00022729"/>
    </source>
</evidence>
<evidence type="ECO:0000313" key="3">
    <source>
        <dbReference type="Proteomes" id="UP001190700"/>
    </source>
</evidence>
<protein>
    <recommendedName>
        <fullName evidence="4">VCBS repeat-containing protein</fullName>
    </recommendedName>
</protein>
<dbReference type="EMBL" id="LGRX02034215">
    <property type="protein sequence ID" value="KAK3238429.1"/>
    <property type="molecule type" value="Genomic_DNA"/>
</dbReference>
<organism evidence="2 3">
    <name type="scientific">Cymbomonas tetramitiformis</name>
    <dbReference type="NCBI Taxonomy" id="36881"/>
    <lineage>
        <taxon>Eukaryota</taxon>
        <taxon>Viridiplantae</taxon>
        <taxon>Chlorophyta</taxon>
        <taxon>Pyramimonadophyceae</taxon>
        <taxon>Pyramimonadales</taxon>
        <taxon>Pyramimonadaceae</taxon>
        <taxon>Cymbomonas</taxon>
    </lineage>
</organism>
<accession>A0AAE0BMI7</accession>
<name>A0AAE0BMI7_9CHLO</name>
<dbReference type="AlphaFoldDB" id="A0AAE0BMI7"/>
<dbReference type="PANTHER" id="PTHR44103">
    <property type="entry name" value="PROPROTEIN CONVERTASE P"/>
    <property type="match status" value="1"/>
</dbReference>
<dbReference type="InterPro" id="IPR013517">
    <property type="entry name" value="FG-GAP"/>
</dbReference>
<keyword evidence="3" id="KW-1185">Reference proteome</keyword>
<evidence type="ECO:0000313" key="2">
    <source>
        <dbReference type="EMBL" id="KAK3238429.1"/>
    </source>
</evidence>